<name>A0ABU3PY38_9ACTN</name>
<protein>
    <recommendedName>
        <fullName evidence="5">DUF461 domain-containing protein</fullName>
    </recommendedName>
</protein>
<comment type="caution">
    <text evidence="3">The sequence shown here is derived from an EMBL/GenBank/DDBJ whole genome shotgun (WGS) entry which is preliminary data.</text>
</comment>
<keyword evidence="2" id="KW-0732">Signal</keyword>
<evidence type="ECO:0000256" key="2">
    <source>
        <dbReference type="SAM" id="SignalP"/>
    </source>
</evidence>
<dbReference type="Proteomes" id="UP001268542">
    <property type="component" value="Unassembled WGS sequence"/>
</dbReference>
<feature type="compositionally biased region" description="Low complexity" evidence="1">
    <location>
        <begin position="230"/>
        <end position="245"/>
    </location>
</feature>
<evidence type="ECO:0000313" key="4">
    <source>
        <dbReference type="Proteomes" id="UP001268542"/>
    </source>
</evidence>
<proteinExistence type="predicted"/>
<feature type="region of interest" description="Disordered" evidence="1">
    <location>
        <begin position="170"/>
        <end position="245"/>
    </location>
</feature>
<gene>
    <name evidence="3" type="ORF">RDV89_13840</name>
</gene>
<evidence type="ECO:0008006" key="5">
    <source>
        <dbReference type="Google" id="ProtNLM"/>
    </source>
</evidence>
<dbReference type="PROSITE" id="PS51257">
    <property type="entry name" value="PROKAR_LIPOPROTEIN"/>
    <property type="match status" value="1"/>
</dbReference>
<dbReference type="RefSeq" id="WP_315733655.1">
    <property type="nucleotide sequence ID" value="NZ_JAVYII010000006.1"/>
</dbReference>
<evidence type="ECO:0000313" key="3">
    <source>
        <dbReference type="EMBL" id="MDT9594160.1"/>
    </source>
</evidence>
<dbReference type="EMBL" id="JAVYII010000006">
    <property type="protein sequence ID" value="MDT9594160.1"/>
    <property type="molecule type" value="Genomic_DNA"/>
</dbReference>
<reference evidence="3 4" key="1">
    <citation type="submission" date="2023-08" db="EMBL/GenBank/DDBJ databases">
        <title>Nocardioides seae sp. nov., a bacterium isolated from a soil.</title>
        <authorList>
            <person name="Wang X."/>
        </authorList>
    </citation>
    <scope>NUCLEOTIDE SEQUENCE [LARGE SCALE GENOMIC DNA]</scope>
    <source>
        <strain evidence="3 4">YZH12</strain>
    </source>
</reference>
<evidence type="ECO:0000256" key="1">
    <source>
        <dbReference type="SAM" id="MobiDB-lite"/>
    </source>
</evidence>
<feature type="chain" id="PRO_5045804150" description="DUF461 domain-containing protein" evidence="2">
    <location>
        <begin position="36"/>
        <end position="245"/>
    </location>
</feature>
<feature type="signal peptide" evidence="2">
    <location>
        <begin position="1"/>
        <end position="35"/>
    </location>
</feature>
<accession>A0ABU3PY38</accession>
<organism evidence="3 4">
    <name type="scientific">Nocardioides imazamoxiresistens</name>
    <dbReference type="NCBI Taxonomy" id="3231893"/>
    <lineage>
        <taxon>Bacteria</taxon>
        <taxon>Bacillati</taxon>
        <taxon>Actinomycetota</taxon>
        <taxon>Actinomycetes</taxon>
        <taxon>Propionibacteriales</taxon>
        <taxon>Nocardioidaceae</taxon>
        <taxon>Nocardioides</taxon>
    </lineage>
</organism>
<keyword evidence="4" id="KW-1185">Reference proteome</keyword>
<sequence>MQRTPARTVSPSSRRRRRAGLVLAAGLAVALSGCAKVTGFNVETDLPYVPAHGANYRVASVEAPVDVTGMVIVSGQDGSGTLIATFANNDPEAHPTPAIEGGDGVTITGYTSFELPANDFVNLALDSWADENEPIVVRSSDITPGAMIPVTVGEGDLAEGLWVPVVPDSETTSTLARTDEHHEEEGAEGGEGADGAEEEDHGTGDNIGEDDAVNPWAGLDRSAEPQAGRATVDPTADATDDATQG</sequence>